<sequence>MFRPTMAAQYGNGTSTRQIQNSDERPYREAINDSEAVRSADAVVARGAQGSITRGQGTLPFQQMARRQVHQHDRGSISYVFCAPIANSGRRNRCLVPKTPREWHRLGAPGPAAARPSEVALSNVHSHKRNPAGSEQERTAKGTLRVFVTIMRSAQSSNIHFPNDDERRKLFHWLKRISSYTAWKRILGYYEAWTFAIEKCRKLASESGKEHSSQITESHYIDALEGLAHFEDAVLRLKAGDKLVFKYDVNGLFSLADRPRSYWGNYLVRVDWREQPAIEEPSSPGATSFLNTFKDLSEAWGECSDILESKWLDDAAPYSFGSWLRDQLASMHFPNFLVDVPDPKVPLLISTGNTIPYSGIWEPVEVPKSVGFSLFKKKEEPKGPFPISGCMNYLHAGSPAPASRYEHQDESFSEPVTWRLLWKDTRYEDGSIPAEEDEYVFQKPNGATDDSSATSETDSTMIWFETGQPAPKAGRWLPEDDLSVSIVVQAGEKLPMHRGRSTRWVFASD</sequence>
<dbReference type="Pfam" id="PF15584">
    <property type="entry name" value="Imm72"/>
    <property type="match status" value="1"/>
</dbReference>
<feature type="compositionally biased region" description="Low complexity" evidence="1">
    <location>
        <begin position="447"/>
        <end position="456"/>
    </location>
</feature>
<gene>
    <name evidence="4" type="ORF">CBM2586_B90203</name>
</gene>
<evidence type="ECO:0000313" key="4">
    <source>
        <dbReference type="EMBL" id="SOY76258.1"/>
    </source>
</evidence>
<dbReference type="InterPro" id="IPR028950">
    <property type="entry name" value="Imm71"/>
</dbReference>
<evidence type="ECO:0000256" key="1">
    <source>
        <dbReference type="SAM" id="MobiDB-lite"/>
    </source>
</evidence>
<feature type="domain" description="Immunity protein 72" evidence="2">
    <location>
        <begin position="348"/>
        <end position="440"/>
    </location>
</feature>
<dbReference type="Pfam" id="PF15602">
    <property type="entry name" value="Imm71"/>
    <property type="match status" value="1"/>
</dbReference>
<protein>
    <submittedName>
        <fullName evidence="4">Conserved hypothethical protein (Modular protein)</fullName>
    </submittedName>
</protein>
<organism evidence="4 5">
    <name type="scientific">Cupriavidus taiwanensis</name>
    <dbReference type="NCBI Taxonomy" id="164546"/>
    <lineage>
        <taxon>Bacteria</taxon>
        <taxon>Pseudomonadati</taxon>
        <taxon>Pseudomonadota</taxon>
        <taxon>Betaproteobacteria</taxon>
        <taxon>Burkholderiales</taxon>
        <taxon>Burkholderiaceae</taxon>
        <taxon>Cupriavidus</taxon>
    </lineage>
</organism>
<evidence type="ECO:0000313" key="5">
    <source>
        <dbReference type="Proteomes" id="UP000257016"/>
    </source>
</evidence>
<accession>A0A976AC46</accession>
<feature type="region of interest" description="Disordered" evidence="1">
    <location>
        <begin position="1"/>
        <end position="25"/>
    </location>
</feature>
<dbReference type="Proteomes" id="UP000257016">
    <property type="component" value="Unassembled WGS sequence"/>
</dbReference>
<dbReference type="AlphaFoldDB" id="A0A976AC46"/>
<evidence type="ECO:0000259" key="3">
    <source>
        <dbReference type="Pfam" id="PF15602"/>
    </source>
</evidence>
<reference evidence="4 5" key="1">
    <citation type="submission" date="2018-01" db="EMBL/GenBank/DDBJ databases">
        <authorList>
            <person name="Clerissi C."/>
        </authorList>
    </citation>
    <scope>NUCLEOTIDE SEQUENCE [LARGE SCALE GENOMIC DNA]</scope>
    <source>
        <strain evidence="4">Cupriavidus taiwanensis LMG 19430</strain>
    </source>
</reference>
<feature type="domain" description="Immunity protein 71" evidence="3">
    <location>
        <begin position="162"/>
        <end position="317"/>
    </location>
</feature>
<comment type="caution">
    <text evidence="4">The sequence shown here is derived from an EMBL/GenBank/DDBJ whole genome shotgun (WGS) entry which is preliminary data.</text>
</comment>
<proteinExistence type="predicted"/>
<dbReference type="InterPro" id="IPR028966">
    <property type="entry name" value="Imm72"/>
</dbReference>
<evidence type="ECO:0000259" key="2">
    <source>
        <dbReference type="Pfam" id="PF15584"/>
    </source>
</evidence>
<dbReference type="EMBL" id="OFSN01000027">
    <property type="protein sequence ID" value="SOY76258.1"/>
    <property type="molecule type" value="Genomic_DNA"/>
</dbReference>
<name>A0A976AC46_9BURK</name>
<feature type="compositionally biased region" description="Polar residues" evidence="1">
    <location>
        <begin position="11"/>
        <end position="21"/>
    </location>
</feature>
<feature type="region of interest" description="Disordered" evidence="1">
    <location>
        <begin position="433"/>
        <end position="456"/>
    </location>
</feature>